<name>A0A183HH36_9BILA</name>
<sequence>MKKERNQQLLLKLTSNIVHLRGSNSLLISHSSLQLFTIRRLFYSQDNLPIDPSHNFLCHFIHVVD</sequence>
<organism evidence="3">
    <name type="scientific">Onchocerca flexuosa</name>
    <dbReference type="NCBI Taxonomy" id="387005"/>
    <lineage>
        <taxon>Eukaryota</taxon>
        <taxon>Metazoa</taxon>
        <taxon>Ecdysozoa</taxon>
        <taxon>Nematoda</taxon>
        <taxon>Chromadorea</taxon>
        <taxon>Rhabditida</taxon>
        <taxon>Spirurina</taxon>
        <taxon>Spiruromorpha</taxon>
        <taxon>Filarioidea</taxon>
        <taxon>Onchocercidae</taxon>
        <taxon>Onchocerca</taxon>
    </lineage>
</organism>
<dbReference type="EMBL" id="UZAJ01006673">
    <property type="protein sequence ID" value="VDO47937.1"/>
    <property type="molecule type" value="Genomic_DNA"/>
</dbReference>
<protein>
    <submittedName>
        <fullName evidence="3">Ovule protein</fullName>
    </submittedName>
</protein>
<evidence type="ECO:0000313" key="3">
    <source>
        <dbReference type="WBParaSite" id="OFLC_0000679701-mRNA-1"/>
    </source>
</evidence>
<reference evidence="1 2" key="2">
    <citation type="submission" date="2018-11" db="EMBL/GenBank/DDBJ databases">
        <authorList>
            <consortium name="Pathogen Informatics"/>
        </authorList>
    </citation>
    <scope>NUCLEOTIDE SEQUENCE [LARGE SCALE GENOMIC DNA]</scope>
</reference>
<dbReference type="Proteomes" id="UP000267606">
    <property type="component" value="Unassembled WGS sequence"/>
</dbReference>
<proteinExistence type="predicted"/>
<reference evidence="3" key="1">
    <citation type="submission" date="2016-06" db="UniProtKB">
        <authorList>
            <consortium name="WormBaseParasite"/>
        </authorList>
    </citation>
    <scope>IDENTIFICATION</scope>
</reference>
<dbReference type="AlphaFoldDB" id="A0A183HH36"/>
<dbReference type="WBParaSite" id="OFLC_0000679701-mRNA-1">
    <property type="protein sequence ID" value="OFLC_0000679701-mRNA-1"/>
    <property type="gene ID" value="OFLC_0000679701"/>
</dbReference>
<gene>
    <name evidence="1" type="ORF">OFLC_LOCUS6795</name>
</gene>
<evidence type="ECO:0000313" key="2">
    <source>
        <dbReference type="Proteomes" id="UP000267606"/>
    </source>
</evidence>
<accession>A0A183HH36</accession>
<keyword evidence="2" id="KW-1185">Reference proteome</keyword>
<evidence type="ECO:0000313" key="1">
    <source>
        <dbReference type="EMBL" id="VDO47937.1"/>
    </source>
</evidence>